<feature type="domain" description="ABC transporter" evidence="8">
    <location>
        <begin position="366"/>
        <end position="602"/>
    </location>
</feature>
<dbReference type="InterPro" id="IPR011527">
    <property type="entry name" value="ABC1_TM_dom"/>
</dbReference>
<dbReference type="InterPro" id="IPR003593">
    <property type="entry name" value="AAA+_ATPase"/>
</dbReference>
<dbReference type="InterPro" id="IPR027417">
    <property type="entry name" value="P-loop_NTPase"/>
</dbReference>
<keyword evidence="5 7" id="KW-1133">Transmembrane helix</keyword>
<accession>A0ABY5DZ16</accession>
<dbReference type="SMART" id="SM00382">
    <property type="entry name" value="AAA"/>
    <property type="match status" value="1"/>
</dbReference>
<dbReference type="PANTHER" id="PTHR43394:SF1">
    <property type="entry name" value="ATP-BINDING CASSETTE SUB-FAMILY B MEMBER 10, MITOCHONDRIAL"/>
    <property type="match status" value="1"/>
</dbReference>
<dbReference type="PROSITE" id="PS50893">
    <property type="entry name" value="ABC_TRANSPORTER_2"/>
    <property type="match status" value="1"/>
</dbReference>
<feature type="transmembrane region" description="Helical" evidence="7">
    <location>
        <begin position="169"/>
        <end position="196"/>
    </location>
</feature>
<dbReference type="Pfam" id="PF00005">
    <property type="entry name" value="ABC_tran"/>
    <property type="match status" value="1"/>
</dbReference>
<evidence type="ECO:0000256" key="1">
    <source>
        <dbReference type="ARBA" id="ARBA00004651"/>
    </source>
</evidence>
<dbReference type="SUPFAM" id="SSF90123">
    <property type="entry name" value="ABC transporter transmembrane region"/>
    <property type="match status" value="1"/>
</dbReference>
<dbReference type="InterPro" id="IPR036640">
    <property type="entry name" value="ABC1_TM_sf"/>
</dbReference>
<evidence type="ECO:0000259" key="9">
    <source>
        <dbReference type="PROSITE" id="PS50929"/>
    </source>
</evidence>
<dbReference type="PANTHER" id="PTHR43394">
    <property type="entry name" value="ATP-DEPENDENT PERMEASE MDL1, MITOCHONDRIAL"/>
    <property type="match status" value="1"/>
</dbReference>
<sequence length="613" mass="65065">MTDVSPTPPAAAPAPAPAAEAPPLRRLIRYASGHRRAALVSTGWSVANKAFDIAPELLIGVAVDVVVRGRGSIVSSVFGVDDRFHQLVVLALVNVVVWALESVTEYLAAIGWRSLAQTIEHEARMDAYAHVQRLELGALEDRETGDLLAVLNDDVNQLERFLDVGANRLILTVMNVVLVGLVFVVISPLLALLAFLPIPVIAFGSLAFQRRLEPLYATVRDRAGAVGAVLANNLAGLATIKSFTAEDREVARISAASLAYRDANREAIRVSSAFVPLIRMAILAGFTTTLVVGGKAALDGHLEVGAFSVLVFMTQRLLWPLTQLGEVLDLYQRGMASTRRILDLLDVPARIVGGEETLATPVAGAVRLNDVRFSYHSLGEVEVLRGVTLDVPAGETHAIVGPTGAGKSTLVKLLLRLEDPTSGTVSLDGVALPRLRLESLRGALGYVAQDVFLFSGTIRENVGYGRPGASDEQVRGALAAAEALEFVAALPDGLGTLVGERGMRMSGGQRQRLSLARAILRDPAVLLLDEATAAVDTETEAAIQRSLQTVSHGRTTIVIAHRLSTVRHADRIHVLEAGRVVEAGTHDELVAAGGRYAGLWAVQTGEAGPAAAR</sequence>
<dbReference type="PROSITE" id="PS50929">
    <property type="entry name" value="ABC_TM1F"/>
    <property type="match status" value="1"/>
</dbReference>
<dbReference type="InterPro" id="IPR017871">
    <property type="entry name" value="ABC_transporter-like_CS"/>
</dbReference>
<dbReference type="Gene3D" id="1.20.1560.10">
    <property type="entry name" value="ABC transporter type 1, transmembrane domain"/>
    <property type="match status" value="1"/>
</dbReference>
<organism evidence="10 11">
    <name type="scientific">Paraconexibacter antarcticus</name>
    <dbReference type="NCBI Taxonomy" id="2949664"/>
    <lineage>
        <taxon>Bacteria</taxon>
        <taxon>Bacillati</taxon>
        <taxon>Actinomycetota</taxon>
        <taxon>Thermoleophilia</taxon>
        <taxon>Solirubrobacterales</taxon>
        <taxon>Paraconexibacteraceae</taxon>
        <taxon>Paraconexibacter</taxon>
    </lineage>
</organism>
<keyword evidence="2 7" id="KW-0812">Transmembrane</keyword>
<comment type="subcellular location">
    <subcellularLocation>
        <location evidence="1">Cell membrane</location>
        <topology evidence="1">Multi-pass membrane protein</topology>
    </subcellularLocation>
</comment>
<dbReference type="Gene3D" id="3.40.50.300">
    <property type="entry name" value="P-loop containing nucleotide triphosphate hydrolases"/>
    <property type="match status" value="1"/>
</dbReference>
<keyword evidence="11" id="KW-1185">Reference proteome</keyword>
<evidence type="ECO:0000256" key="2">
    <source>
        <dbReference type="ARBA" id="ARBA00022692"/>
    </source>
</evidence>
<protein>
    <submittedName>
        <fullName evidence="10">ABC transporter ATP-binding protein/permease</fullName>
    </submittedName>
</protein>
<feature type="domain" description="ABC transmembrane type-1" evidence="9">
    <location>
        <begin position="57"/>
        <end position="333"/>
    </location>
</feature>
<dbReference type="Pfam" id="PF00664">
    <property type="entry name" value="ABC_membrane"/>
    <property type="match status" value="1"/>
</dbReference>
<evidence type="ECO:0000256" key="3">
    <source>
        <dbReference type="ARBA" id="ARBA00022741"/>
    </source>
</evidence>
<name>A0ABY5DZ16_9ACTN</name>
<evidence type="ECO:0000313" key="10">
    <source>
        <dbReference type="EMBL" id="UTI66799.1"/>
    </source>
</evidence>
<dbReference type="GO" id="GO:0005524">
    <property type="term" value="F:ATP binding"/>
    <property type="evidence" value="ECO:0007669"/>
    <property type="project" value="UniProtKB-KW"/>
</dbReference>
<evidence type="ECO:0000256" key="5">
    <source>
        <dbReference type="ARBA" id="ARBA00022989"/>
    </source>
</evidence>
<evidence type="ECO:0000256" key="7">
    <source>
        <dbReference type="SAM" id="Phobius"/>
    </source>
</evidence>
<dbReference type="InterPro" id="IPR039421">
    <property type="entry name" value="Type_1_exporter"/>
</dbReference>
<dbReference type="InterPro" id="IPR003439">
    <property type="entry name" value="ABC_transporter-like_ATP-bd"/>
</dbReference>
<evidence type="ECO:0000313" key="11">
    <source>
        <dbReference type="Proteomes" id="UP001056035"/>
    </source>
</evidence>
<dbReference type="CDD" id="cd18565">
    <property type="entry name" value="ABC_6TM_exporter_like"/>
    <property type="match status" value="1"/>
</dbReference>
<evidence type="ECO:0000259" key="8">
    <source>
        <dbReference type="PROSITE" id="PS50893"/>
    </source>
</evidence>
<dbReference type="EMBL" id="CP098502">
    <property type="protein sequence ID" value="UTI66799.1"/>
    <property type="molecule type" value="Genomic_DNA"/>
</dbReference>
<reference evidence="10 11" key="1">
    <citation type="submission" date="2022-06" db="EMBL/GenBank/DDBJ databases">
        <title>Paraconexibacter antarcticus.</title>
        <authorList>
            <person name="Kim C.S."/>
        </authorList>
    </citation>
    <scope>NUCLEOTIDE SEQUENCE [LARGE SCALE GENOMIC DNA]</scope>
    <source>
        <strain evidence="10 11">02-257</strain>
    </source>
</reference>
<gene>
    <name evidence="10" type="ORF">NBH00_11465</name>
</gene>
<dbReference type="Proteomes" id="UP001056035">
    <property type="component" value="Chromosome"/>
</dbReference>
<evidence type="ECO:0000256" key="6">
    <source>
        <dbReference type="ARBA" id="ARBA00023136"/>
    </source>
</evidence>
<evidence type="ECO:0000256" key="4">
    <source>
        <dbReference type="ARBA" id="ARBA00022840"/>
    </source>
</evidence>
<keyword evidence="6 7" id="KW-0472">Membrane</keyword>
<dbReference type="SUPFAM" id="SSF52540">
    <property type="entry name" value="P-loop containing nucleoside triphosphate hydrolases"/>
    <property type="match status" value="1"/>
</dbReference>
<keyword evidence="3" id="KW-0547">Nucleotide-binding</keyword>
<proteinExistence type="predicted"/>
<keyword evidence="4 10" id="KW-0067">ATP-binding</keyword>
<dbReference type="PROSITE" id="PS00211">
    <property type="entry name" value="ABC_TRANSPORTER_1"/>
    <property type="match status" value="1"/>
</dbReference>